<protein>
    <submittedName>
        <fullName evidence="3">DUF881 domain-containing protein</fullName>
    </submittedName>
</protein>
<dbReference type="PANTHER" id="PTHR37313:SF2">
    <property type="entry name" value="UPF0749 PROTEIN YLXX"/>
    <property type="match status" value="1"/>
</dbReference>
<comment type="similarity">
    <text evidence="1">Belongs to the UPF0749 family.</text>
</comment>
<dbReference type="EMBL" id="JAESWC010000018">
    <property type="protein sequence ID" value="MBL4937949.1"/>
    <property type="molecule type" value="Genomic_DNA"/>
</dbReference>
<keyword evidence="4" id="KW-1185">Reference proteome</keyword>
<evidence type="ECO:0000313" key="4">
    <source>
        <dbReference type="Proteomes" id="UP000632377"/>
    </source>
</evidence>
<gene>
    <name evidence="3" type="ORF">JK636_19755</name>
</gene>
<accession>A0ABS1TEZ7</accession>
<dbReference type="RefSeq" id="WP_202750689.1">
    <property type="nucleotide sequence ID" value="NZ_JAESWC010000018.1"/>
</dbReference>
<evidence type="ECO:0000256" key="2">
    <source>
        <dbReference type="SAM" id="Coils"/>
    </source>
</evidence>
<dbReference type="Gene3D" id="3.30.70.1880">
    <property type="entry name" value="Protein of unknown function DUF881"/>
    <property type="match status" value="1"/>
</dbReference>
<evidence type="ECO:0000256" key="1">
    <source>
        <dbReference type="ARBA" id="ARBA00009108"/>
    </source>
</evidence>
<dbReference type="PANTHER" id="PTHR37313">
    <property type="entry name" value="UPF0749 PROTEIN RV1825"/>
    <property type="match status" value="1"/>
</dbReference>
<dbReference type="InterPro" id="IPR010273">
    <property type="entry name" value="DUF881"/>
</dbReference>
<comment type="caution">
    <text evidence="3">The sequence shown here is derived from an EMBL/GenBank/DDBJ whole genome shotgun (WGS) entry which is preliminary data.</text>
</comment>
<sequence>MSKYKSQLIVALVCCILGFMLAYQFRILNKNAGVSKVKETNTDITVELEQYKNQKAELQKNIDDLQKKVSSYEEAAASKSSETKNLLEEVKNTRLLMGAETVQGTGITIYINPKTKMLQNDVTNEQITDKHLVYLVNELISAGAEAISINDIRITPRTGIRTSGANIRINEENVSPQQRITIKAIGNKNLLNSAMSFPGVFNDFKAISDYKYETSDNITINKYNYGKSLKFDYAKPVK</sequence>
<keyword evidence="2" id="KW-0175">Coiled coil</keyword>
<reference evidence="3 4" key="1">
    <citation type="submission" date="2021-01" db="EMBL/GenBank/DDBJ databases">
        <title>Genome public.</title>
        <authorList>
            <person name="Liu C."/>
            <person name="Sun Q."/>
        </authorList>
    </citation>
    <scope>NUCLEOTIDE SEQUENCE [LARGE SCALE GENOMIC DNA]</scope>
    <source>
        <strain evidence="3 4">YIM B02515</strain>
    </source>
</reference>
<evidence type="ECO:0000313" key="3">
    <source>
        <dbReference type="EMBL" id="MBL4937949.1"/>
    </source>
</evidence>
<proteinExistence type="inferred from homology"/>
<organism evidence="3 4">
    <name type="scientific">Clostridium rhizosphaerae</name>
    <dbReference type="NCBI Taxonomy" id="2803861"/>
    <lineage>
        <taxon>Bacteria</taxon>
        <taxon>Bacillati</taxon>
        <taxon>Bacillota</taxon>
        <taxon>Clostridia</taxon>
        <taxon>Eubacteriales</taxon>
        <taxon>Clostridiaceae</taxon>
        <taxon>Clostridium</taxon>
    </lineage>
</organism>
<feature type="coiled-coil region" evidence="2">
    <location>
        <begin position="34"/>
        <end position="82"/>
    </location>
</feature>
<dbReference type="Pfam" id="PF05949">
    <property type="entry name" value="DUF881"/>
    <property type="match status" value="1"/>
</dbReference>
<dbReference type="Proteomes" id="UP000632377">
    <property type="component" value="Unassembled WGS sequence"/>
</dbReference>
<name>A0ABS1TEZ7_9CLOT</name>